<evidence type="ECO:0000313" key="9">
    <source>
        <dbReference type="EMBL" id="STZ04956.1"/>
    </source>
</evidence>
<dbReference type="EMBL" id="UGPY01000005">
    <property type="protein sequence ID" value="STZ04956.1"/>
    <property type="molecule type" value="Genomic_DNA"/>
</dbReference>
<dbReference type="AlphaFoldDB" id="A0A0X8K8T5"/>
<evidence type="ECO:0000313" key="4">
    <source>
        <dbReference type="EMBL" id="PKZ69195.1"/>
    </source>
</evidence>
<proteinExistence type="predicted"/>
<dbReference type="GO" id="GO:0006313">
    <property type="term" value="P:DNA transposition"/>
    <property type="evidence" value="ECO:0007669"/>
    <property type="project" value="InterPro"/>
</dbReference>
<dbReference type="EMBL" id="PKJS01000005">
    <property type="protein sequence ID" value="PKZ69195.1"/>
    <property type="molecule type" value="Genomic_DNA"/>
</dbReference>
<evidence type="ECO:0000313" key="3">
    <source>
        <dbReference type="EMBL" id="PKZ68622.1"/>
    </source>
</evidence>
<dbReference type="Proteomes" id="UP000229340">
    <property type="component" value="Chromosome"/>
</dbReference>
<dbReference type="Proteomes" id="UP000234914">
    <property type="component" value="Unassembled WGS sequence"/>
</dbReference>
<sequence>MKKKAITRLDYCQYLLVSQTNYTLTNYAEHHPESISHDRINRYLRHDKLKPKLVWEKVKDDIVLDDDGYLIFDDSILDKNHSHKIELVNRQYSGNAHRIIKGICIVNCIYVNPKTEQYWLIDYRIYDKTTDGKSKLDHLKDMLQHSIEHKQIKFKYVLMDTWYATKDIMLYIDNLQKIYYCPLKSNRKVDDSKGVNPYKAVNELTWTDQEQQNGKLIKIHAFPKDYKVQLFRVVVNENRTDWIVTNDTTQDSSDGTRLVCAIRWKIEQFHRELKQLTGIEANQCRKARIQRNHICCCMLVWLQLARQAKRLKQSLYQVKRGLLSDYLREQLRSPSVVFA</sequence>
<reference evidence="3 11" key="2">
    <citation type="submission" date="2017-12" db="EMBL/GenBank/DDBJ databases">
        <title>Phylogenetic diversity of female urinary microbiome.</title>
        <authorList>
            <person name="Thomas-White K."/>
            <person name="Wolfe A.J."/>
        </authorList>
    </citation>
    <scope>NUCLEOTIDE SEQUENCE [LARGE SCALE GENOMIC DNA]</scope>
    <source>
        <strain evidence="3 11">UMB0416</strain>
    </source>
</reference>
<evidence type="ECO:0000313" key="13">
    <source>
        <dbReference type="Proteomes" id="UP000464046"/>
    </source>
</evidence>
<dbReference type="EMBL" id="CP047226">
    <property type="protein sequence ID" value="QHG08776.1"/>
    <property type="molecule type" value="Genomic_DNA"/>
</dbReference>
<evidence type="ECO:0000313" key="2">
    <source>
        <dbReference type="EMBL" id="ATR77892.1"/>
    </source>
</evidence>
<reference evidence="13" key="6">
    <citation type="submission" date="2019-12" db="EMBL/GenBank/DDBJ databases">
        <title>Whole genome sequence of Moraxella osloensis YV1.</title>
        <authorList>
            <person name="Batinovic S."/>
            <person name="Rice D.T.F."/>
            <person name="Petrovski S."/>
        </authorList>
    </citation>
    <scope>NUCLEOTIDE SEQUENCE [LARGE SCALE GENOMIC DNA]</scope>
    <source>
        <strain evidence="13">YV1</strain>
    </source>
</reference>
<gene>
    <name evidence="4" type="ORF">CYJ96_05295</name>
    <name evidence="3" type="ORF">CYJ96_06980</name>
    <name evidence="5" type="ORF">GSF12_01730</name>
    <name evidence="6" type="ORF">GSF12_01985</name>
    <name evidence="7" type="ORF">NCTC10465_02214</name>
    <name evidence="8" type="ORF">NCTC10465_02321</name>
    <name evidence="9" type="ORF">NCTC10465_02412</name>
    <name evidence="2" type="ORF">NP7_00475</name>
</gene>
<dbReference type="Proteomes" id="UP000255230">
    <property type="component" value="Unassembled WGS sequence"/>
</dbReference>
<evidence type="ECO:0000259" key="1">
    <source>
        <dbReference type="Pfam" id="PF01609"/>
    </source>
</evidence>
<dbReference type="EMBL" id="CP047226">
    <property type="protein sequence ID" value="QHG08733.1"/>
    <property type="molecule type" value="Genomic_DNA"/>
</dbReference>
<evidence type="ECO:0000313" key="5">
    <source>
        <dbReference type="EMBL" id="QHG08733.1"/>
    </source>
</evidence>
<reference evidence="2" key="3">
    <citation type="journal article" date="2018" name="Genome Announc.">
        <title>Complete Genome Sequences of Three Moraxella osloensis Strains Isolated from Human Skin.</title>
        <authorList>
            <person name="Lim J.Y."/>
            <person name="Hwang I."/>
            <person name="Ganzorig M."/>
            <person name="Huang S.L."/>
            <person name="Cho G.S."/>
            <person name="Franz C.M.A.P."/>
            <person name="Lee K."/>
        </authorList>
    </citation>
    <scope>NUCLEOTIDE SEQUENCE</scope>
    <source>
        <strain evidence="2">NP7</strain>
    </source>
</reference>
<dbReference type="GeneID" id="35779492"/>
<dbReference type="EMBL" id="PKJS01000008">
    <property type="protein sequence ID" value="PKZ68622.1"/>
    <property type="molecule type" value="Genomic_DNA"/>
</dbReference>
<dbReference type="GO" id="GO:0004803">
    <property type="term" value="F:transposase activity"/>
    <property type="evidence" value="ECO:0007669"/>
    <property type="project" value="InterPro"/>
</dbReference>
<keyword evidence="12" id="KW-1185">Reference proteome</keyword>
<reference evidence="5" key="7">
    <citation type="journal article" date="2020" name="Microbiol. Resour. Announc.">
        <title>Complete Genome Sequence of Moraxella osloensis Strain YV1, Isolated from an Australian Wastewater Treatment Plant.</title>
        <authorList>
            <person name="Batinovic S."/>
            <person name="Rice D.T.F."/>
            <person name="Seviour R.J."/>
            <person name="Petrovski S."/>
        </authorList>
    </citation>
    <scope>NUCLEOTIDE SEQUENCE</scope>
    <source>
        <strain evidence="5">YV1</strain>
    </source>
</reference>
<dbReference type="KEGG" id="mos:AXE82_11515"/>
<dbReference type="InterPro" id="IPR002559">
    <property type="entry name" value="Transposase_11"/>
</dbReference>
<dbReference type="EMBL" id="UGPY01000002">
    <property type="protein sequence ID" value="STZ04760.1"/>
    <property type="molecule type" value="Genomic_DNA"/>
</dbReference>
<evidence type="ECO:0000313" key="10">
    <source>
        <dbReference type="Proteomes" id="UP000229340"/>
    </source>
</evidence>
<reference evidence="2" key="4">
    <citation type="journal article" date="2018" name="Misainmurhag Hoiji">
        <title>Complete genome sequence of multidrug-resistant Moraxella osloensis NP7 with multiple plasmids isolated from human skin.</title>
        <authorList>
            <person name="Ganzorig M."/>
            <person name="Lim J.Y."/>
            <person name="Hwang I."/>
            <person name="Lee K."/>
        </authorList>
    </citation>
    <scope>NUCLEOTIDE SEQUENCE</scope>
    <source>
        <strain evidence="2">NP7</strain>
    </source>
</reference>
<protein>
    <submittedName>
        <fullName evidence="3 7">Transposase</fullName>
    </submittedName>
</protein>
<dbReference type="KEGG" id="mos:AXE82_11290"/>
<evidence type="ECO:0000313" key="6">
    <source>
        <dbReference type="EMBL" id="QHG08776.1"/>
    </source>
</evidence>
<reference evidence="7 12" key="5">
    <citation type="submission" date="2018-06" db="EMBL/GenBank/DDBJ databases">
        <authorList>
            <consortium name="Pathogen Informatics"/>
            <person name="Doyle S."/>
        </authorList>
    </citation>
    <scope>NUCLEOTIDE SEQUENCE [LARGE SCALE GENOMIC DNA]</scope>
    <source>
        <strain evidence="7 12">NCTC10465</strain>
    </source>
</reference>
<dbReference type="SUPFAM" id="SSF53098">
    <property type="entry name" value="Ribonuclease H-like"/>
    <property type="match status" value="1"/>
</dbReference>
<accession>A0A0X8K8T5</accession>
<name>A0A0X8K8T5_FAUOS</name>
<reference evidence="10" key="1">
    <citation type="submission" date="2017-11" db="EMBL/GenBank/DDBJ databases">
        <title>Complete genome sequence of Moraxella osloensis NP7 isolated from human skin.</title>
        <authorList>
            <person name="Lee K."/>
            <person name="Lim J.Y."/>
            <person name="Hwang I."/>
        </authorList>
    </citation>
    <scope>NUCLEOTIDE SEQUENCE [LARGE SCALE GENOMIC DNA]</scope>
    <source>
        <strain evidence="10">NP7</strain>
    </source>
</reference>
<dbReference type="EMBL" id="CP024443">
    <property type="protein sequence ID" value="ATR77892.1"/>
    <property type="molecule type" value="Genomic_DNA"/>
</dbReference>
<dbReference type="RefSeq" id="WP_007115743.1">
    <property type="nucleotide sequence ID" value="NZ_CP014235.1"/>
</dbReference>
<dbReference type="Pfam" id="PF01609">
    <property type="entry name" value="DDE_Tnp_1"/>
    <property type="match status" value="1"/>
</dbReference>
<dbReference type="EMBL" id="UGPY01000003">
    <property type="protein sequence ID" value="STZ04866.1"/>
    <property type="molecule type" value="Genomic_DNA"/>
</dbReference>
<evidence type="ECO:0000313" key="12">
    <source>
        <dbReference type="Proteomes" id="UP000255230"/>
    </source>
</evidence>
<organism evidence="3 11">
    <name type="scientific">Faucicola osloensis</name>
    <name type="common">Moraxella osloensis</name>
    <dbReference type="NCBI Taxonomy" id="34062"/>
    <lineage>
        <taxon>Bacteria</taxon>
        <taxon>Pseudomonadati</taxon>
        <taxon>Pseudomonadota</taxon>
        <taxon>Gammaproteobacteria</taxon>
        <taxon>Moraxellales</taxon>
        <taxon>Moraxellaceae</taxon>
        <taxon>Faucicola</taxon>
    </lineage>
</organism>
<evidence type="ECO:0000313" key="8">
    <source>
        <dbReference type="EMBL" id="STZ04866.1"/>
    </source>
</evidence>
<dbReference type="GO" id="GO:0003677">
    <property type="term" value="F:DNA binding"/>
    <property type="evidence" value="ECO:0007669"/>
    <property type="project" value="InterPro"/>
</dbReference>
<feature type="domain" description="Transposase IS4-like" evidence="1">
    <location>
        <begin position="109"/>
        <end position="301"/>
    </location>
</feature>
<dbReference type="InterPro" id="IPR012337">
    <property type="entry name" value="RNaseH-like_sf"/>
</dbReference>
<evidence type="ECO:0000313" key="7">
    <source>
        <dbReference type="EMBL" id="STZ04760.1"/>
    </source>
</evidence>
<evidence type="ECO:0000313" key="11">
    <source>
        <dbReference type="Proteomes" id="UP000234914"/>
    </source>
</evidence>
<dbReference type="KEGG" id="mos:AXE82_10990"/>